<evidence type="ECO:0000256" key="2">
    <source>
        <dbReference type="SAM" id="SignalP"/>
    </source>
</evidence>
<dbReference type="EMBL" id="FOGS01000003">
    <property type="protein sequence ID" value="SER79491.1"/>
    <property type="molecule type" value="Genomic_DNA"/>
</dbReference>
<evidence type="ECO:0000313" key="3">
    <source>
        <dbReference type="EMBL" id="SER79491.1"/>
    </source>
</evidence>
<evidence type="ECO:0000256" key="1">
    <source>
        <dbReference type="SAM" id="MobiDB-lite"/>
    </source>
</evidence>
<sequence length="154" mass="15683">MKLYRFNGQSSVLAALLLSGALLAGCGQEEDVEGTAVPEATTQDQQNNEAADGASTQDDQFVSEQENDPAMESEAGLQGEPGMEGEPASGEPAQGDQSLTGDATEEPGFGDGTDPMPGDGEDASDLSANDSDSVDSSGGDQSENADSEEEDSSQ</sequence>
<accession>A0A1H9S3C2</accession>
<evidence type="ECO:0000313" key="4">
    <source>
        <dbReference type="Proteomes" id="UP000198505"/>
    </source>
</evidence>
<proteinExistence type="predicted"/>
<dbReference type="Proteomes" id="UP000198505">
    <property type="component" value="Unassembled WGS sequence"/>
</dbReference>
<dbReference type="PROSITE" id="PS51257">
    <property type="entry name" value="PROKAR_LIPOPROTEIN"/>
    <property type="match status" value="1"/>
</dbReference>
<gene>
    <name evidence="3" type="ORF">SAMN04487958_10337</name>
</gene>
<keyword evidence="4" id="KW-1185">Reference proteome</keyword>
<reference evidence="4" key="1">
    <citation type="submission" date="2016-10" db="EMBL/GenBank/DDBJ databases">
        <authorList>
            <person name="Varghese N."/>
            <person name="Submissions S."/>
        </authorList>
    </citation>
    <scope>NUCLEOTIDE SEQUENCE [LARGE SCALE GENOMIC DNA]</scope>
    <source>
        <strain evidence="4">CGMCC 1.6495</strain>
    </source>
</reference>
<feature type="compositionally biased region" description="Polar residues" evidence="1">
    <location>
        <begin position="40"/>
        <end position="64"/>
    </location>
</feature>
<feature type="compositionally biased region" description="Acidic residues" evidence="1">
    <location>
        <begin position="143"/>
        <end position="154"/>
    </location>
</feature>
<organism evidence="3 4">
    <name type="scientific">Vreelandella subterranea</name>
    <dbReference type="NCBI Taxonomy" id="416874"/>
    <lineage>
        <taxon>Bacteria</taxon>
        <taxon>Pseudomonadati</taxon>
        <taxon>Pseudomonadota</taxon>
        <taxon>Gammaproteobacteria</taxon>
        <taxon>Oceanospirillales</taxon>
        <taxon>Halomonadaceae</taxon>
        <taxon>Vreelandella</taxon>
    </lineage>
</organism>
<keyword evidence="2" id="KW-0732">Signal</keyword>
<protein>
    <recommendedName>
        <fullName evidence="5">Collagen triple helix repeat-containing protein</fullName>
    </recommendedName>
</protein>
<feature type="chain" id="PRO_5011514587" description="Collagen triple helix repeat-containing protein" evidence="2">
    <location>
        <begin position="25"/>
        <end position="154"/>
    </location>
</feature>
<feature type="compositionally biased region" description="Low complexity" evidence="1">
    <location>
        <begin position="125"/>
        <end position="142"/>
    </location>
</feature>
<dbReference type="RefSeq" id="WP_092826070.1">
    <property type="nucleotide sequence ID" value="NZ_FOGS01000003.1"/>
</dbReference>
<feature type="signal peptide" evidence="2">
    <location>
        <begin position="1"/>
        <end position="24"/>
    </location>
</feature>
<dbReference type="AlphaFoldDB" id="A0A1H9S3C2"/>
<feature type="region of interest" description="Disordered" evidence="1">
    <location>
        <begin position="29"/>
        <end position="154"/>
    </location>
</feature>
<evidence type="ECO:0008006" key="5">
    <source>
        <dbReference type="Google" id="ProtNLM"/>
    </source>
</evidence>
<name>A0A1H9S3C2_9GAMM</name>